<dbReference type="GO" id="GO:0008236">
    <property type="term" value="F:serine-type peptidase activity"/>
    <property type="evidence" value="ECO:0007669"/>
    <property type="project" value="UniProtKB-KW"/>
</dbReference>
<reference evidence="10" key="1">
    <citation type="submission" date="2022-10" db="EMBL/GenBank/DDBJ databases">
        <authorList>
            <person name="Kim H.S."/>
            <person name="Kim J.-S."/>
            <person name="Suh M.K."/>
            <person name="Eom M.K."/>
            <person name="Lee J.-S."/>
        </authorList>
    </citation>
    <scope>NUCLEOTIDE SEQUENCE</scope>
    <source>
        <strain evidence="10">LIP-5</strain>
    </source>
</reference>
<evidence type="ECO:0000313" key="11">
    <source>
        <dbReference type="Proteomes" id="UP001209317"/>
    </source>
</evidence>
<keyword evidence="8" id="KW-1133">Transmembrane helix</keyword>
<dbReference type="PANTHER" id="PTHR33209">
    <property type="entry name" value="PROTEASE 4"/>
    <property type="match status" value="1"/>
</dbReference>
<evidence type="ECO:0000256" key="2">
    <source>
        <dbReference type="ARBA" id="ARBA00008683"/>
    </source>
</evidence>
<dbReference type="NCBIfam" id="TIGR00706">
    <property type="entry name" value="SppA_dom"/>
    <property type="match status" value="1"/>
</dbReference>
<dbReference type="CDD" id="cd07018">
    <property type="entry name" value="S49_SppA_67K_type"/>
    <property type="match status" value="1"/>
</dbReference>
<keyword evidence="5" id="KW-0720">Serine protease</keyword>
<dbReference type="SUPFAM" id="SSF52096">
    <property type="entry name" value="ClpP/crotonase"/>
    <property type="match status" value="2"/>
</dbReference>
<evidence type="ECO:0000256" key="8">
    <source>
        <dbReference type="SAM" id="Phobius"/>
    </source>
</evidence>
<feature type="domain" description="Peptidase S49" evidence="9">
    <location>
        <begin position="371"/>
        <end position="521"/>
    </location>
</feature>
<evidence type="ECO:0000256" key="1">
    <source>
        <dbReference type="ARBA" id="ARBA00004370"/>
    </source>
</evidence>
<dbReference type="Pfam" id="PF01343">
    <property type="entry name" value="Peptidase_S49"/>
    <property type="match status" value="2"/>
</dbReference>
<dbReference type="InterPro" id="IPR004634">
    <property type="entry name" value="Pept_S49_pIV"/>
</dbReference>
<evidence type="ECO:0000313" key="10">
    <source>
        <dbReference type="EMBL" id="MCU7695185.1"/>
    </source>
</evidence>
<keyword evidence="6 8" id="KW-0472">Membrane</keyword>
<keyword evidence="8" id="KW-0812">Transmembrane</keyword>
<dbReference type="InterPro" id="IPR047272">
    <property type="entry name" value="S49_SppA_C"/>
</dbReference>
<dbReference type="GO" id="GO:0006465">
    <property type="term" value="P:signal peptide processing"/>
    <property type="evidence" value="ECO:0007669"/>
    <property type="project" value="InterPro"/>
</dbReference>
<dbReference type="NCBIfam" id="TIGR00705">
    <property type="entry name" value="SppA_67K"/>
    <property type="match status" value="1"/>
</dbReference>
<protein>
    <submittedName>
        <fullName evidence="10">Signal peptide peptidase SppA</fullName>
    </submittedName>
</protein>
<dbReference type="Gene3D" id="3.90.226.10">
    <property type="entry name" value="2-enoyl-CoA Hydratase, Chain A, domain 1"/>
    <property type="match status" value="4"/>
</dbReference>
<dbReference type="GO" id="GO:0016020">
    <property type="term" value="C:membrane"/>
    <property type="evidence" value="ECO:0007669"/>
    <property type="project" value="UniProtKB-SubCell"/>
</dbReference>
<feature type="active site" description="Proton donor/acceptor" evidence="7">
    <location>
        <position position="191"/>
    </location>
</feature>
<evidence type="ECO:0000256" key="5">
    <source>
        <dbReference type="ARBA" id="ARBA00022825"/>
    </source>
</evidence>
<dbReference type="CDD" id="cd07023">
    <property type="entry name" value="S49_Sppa_N_C"/>
    <property type="match status" value="1"/>
</dbReference>
<dbReference type="InterPro" id="IPR029045">
    <property type="entry name" value="ClpP/crotonase-like_dom_sf"/>
</dbReference>
<evidence type="ECO:0000256" key="7">
    <source>
        <dbReference type="PIRSR" id="PIRSR001217-1"/>
    </source>
</evidence>
<feature type="transmembrane region" description="Helical" evidence="8">
    <location>
        <begin position="7"/>
        <end position="33"/>
    </location>
</feature>
<comment type="caution">
    <text evidence="10">The sequence shown here is derived from an EMBL/GenBank/DDBJ whole genome shotgun (WGS) entry which is preliminary data.</text>
</comment>
<dbReference type="AlphaFoldDB" id="A0AAE3INB4"/>
<dbReference type="PANTHER" id="PTHR33209:SF1">
    <property type="entry name" value="PEPTIDASE S49 DOMAIN-CONTAINING PROTEIN"/>
    <property type="match status" value="1"/>
</dbReference>
<dbReference type="InterPro" id="IPR047217">
    <property type="entry name" value="S49_SppA_67K_type_N"/>
</dbReference>
<dbReference type="EMBL" id="JAOTPL010000019">
    <property type="protein sequence ID" value="MCU7695185.1"/>
    <property type="molecule type" value="Genomic_DNA"/>
</dbReference>
<keyword evidence="11" id="KW-1185">Reference proteome</keyword>
<comment type="similarity">
    <text evidence="2">Belongs to the peptidase S49 family.</text>
</comment>
<evidence type="ECO:0000256" key="4">
    <source>
        <dbReference type="ARBA" id="ARBA00022801"/>
    </source>
</evidence>
<evidence type="ECO:0000256" key="6">
    <source>
        <dbReference type="ARBA" id="ARBA00023136"/>
    </source>
</evidence>
<evidence type="ECO:0000256" key="3">
    <source>
        <dbReference type="ARBA" id="ARBA00022670"/>
    </source>
</evidence>
<accession>A0AAE3INB4</accession>
<sequence>MNNFFKVFFASLLALIVFSFISFFVMIIMMAAFSSMATNSDKKISANSVLMLDLNNPIAEQSKEDFNFGTNFSTTKTSGLYDVVRMIAHAKTDDRIKGIYIKAENNANGFATSRELREAISDFKSSKKFVIAYAPTITQKAYYIASAADKIYTHPEGGLDWRGLSTQVMFFKGTLDKLEVEPQIFFAGKYKSATEPFRVTKMTEPNRVQTAAWLNDLYDVMLQDIAKTTKIDTATLRSLADNFSIQTAEDALKHKMVHGLKYSDEIQTELRRLLGKKETDDLSLVSVEKYSKDKSYKKAPANADKKIALVYAEGQIMQTGDTKSMITSEEYIKQLRKVRLDDKIDAVVFRVNSPGGSALASDEIWREVELIKKKKPVVVSMGDVAASGGYYISCGANRIFADPNTITGSIGVFAMTGNAENFFKNKLGITFDTVKTSRYADFGNFTRAMNDTEKRYFQSFVDTIYHTFKSRVAQGRSKSIDMVDSLAQGRVWSGLDAKSIGLVDEVGSLKDAINYTAELLKTSKYELKEYPKEKSFLSQFASMFEDNDDLQTRWISKTFGAENAAIFKNIYSFRQMMHSPQALMPYTFDIR</sequence>
<keyword evidence="4" id="KW-0378">Hydrolase</keyword>
<gene>
    <name evidence="10" type="primary">sppA</name>
    <name evidence="10" type="ORF">OD355_11710</name>
</gene>
<comment type="subcellular location">
    <subcellularLocation>
        <location evidence="1">Membrane</location>
    </subcellularLocation>
</comment>
<name>A0AAE3INB4_9BACT</name>
<dbReference type="PIRSF" id="PIRSF001217">
    <property type="entry name" value="Protease_4_SppA"/>
    <property type="match status" value="1"/>
</dbReference>
<proteinExistence type="inferred from homology"/>
<evidence type="ECO:0000259" key="9">
    <source>
        <dbReference type="Pfam" id="PF01343"/>
    </source>
</evidence>
<dbReference type="InterPro" id="IPR002142">
    <property type="entry name" value="Peptidase_S49"/>
</dbReference>
<feature type="domain" description="Peptidase S49" evidence="9">
    <location>
        <begin position="123"/>
        <end position="273"/>
    </location>
</feature>
<keyword evidence="3" id="KW-0645">Protease</keyword>
<organism evidence="10 11">
    <name type="scientific">Haoranjiania flava</name>
    <dbReference type="NCBI Taxonomy" id="1856322"/>
    <lineage>
        <taxon>Bacteria</taxon>
        <taxon>Pseudomonadati</taxon>
        <taxon>Bacteroidota</taxon>
        <taxon>Chitinophagia</taxon>
        <taxon>Chitinophagales</taxon>
        <taxon>Chitinophagaceae</taxon>
        <taxon>Haoranjiania</taxon>
    </lineage>
</organism>
<dbReference type="InterPro" id="IPR004635">
    <property type="entry name" value="Pept_S49_SppA"/>
</dbReference>
<dbReference type="Proteomes" id="UP001209317">
    <property type="component" value="Unassembled WGS sequence"/>
</dbReference>
<feature type="active site" description="Nucleophile" evidence="7">
    <location>
        <position position="387"/>
    </location>
</feature>
<dbReference type="RefSeq" id="WP_263038671.1">
    <property type="nucleotide sequence ID" value="NZ_JAOTPL010000019.1"/>
</dbReference>